<dbReference type="AlphaFoldDB" id="A0A822Y6A7"/>
<evidence type="ECO:0000313" key="1">
    <source>
        <dbReference type="EMBL" id="DAD29524.1"/>
    </source>
</evidence>
<gene>
    <name evidence="1" type="ORF">HUJ06_030992</name>
</gene>
<accession>A0A822Y6A7</accession>
<sequence length="24" mass="2767">MEIHLNKPLQAGELVNRRGKSRYG</sequence>
<comment type="caution">
    <text evidence="1">The sequence shown here is derived from an EMBL/GenBank/DDBJ whole genome shotgun (WGS) entry which is preliminary data.</text>
</comment>
<organism evidence="1 2">
    <name type="scientific">Nelumbo nucifera</name>
    <name type="common">Sacred lotus</name>
    <dbReference type="NCBI Taxonomy" id="4432"/>
    <lineage>
        <taxon>Eukaryota</taxon>
        <taxon>Viridiplantae</taxon>
        <taxon>Streptophyta</taxon>
        <taxon>Embryophyta</taxon>
        <taxon>Tracheophyta</taxon>
        <taxon>Spermatophyta</taxon>
        <taxon>Magnoliopsida</taxon>
        <taxon>Proteales</taxon>
        <taxon>Nelumbonaceae</taxon>
        <taxon>Nelumbo</taxon>
    </lineage>
</organism>
<protein>
    <submittedName>
        <fullName evidence="1">Uncharacterized protein</fullName>
    </submittedName>
</protein>
<evidence type="ECO:0000313" key="2">
    <source>
        <dbReference type="Proteomes" id="UP000607653"/>
    </source>
</evidence>
<name>A0A822Y6A7_NELNU</name>
<dbReference type="Proteomes" id="UP000607653">
    <property type="component" value="Unassembled WGS sequence"/>
</dbReference>
<reference evidence="1 2" key="1">
    <citation type="journal article" date="2020" name="Mol. Biol. Evol.">
        <title>Distinct Expression and Methylation Patterns for Genes with Different Fates following a Single Whole-Genome Duplication in Flowering Plants.</title>
        <authorList>
            <person name="Shi T."/>
            <person name="Rahmani R.S."/>
            <person name="Gugger P.F."/>
            <person name="Wang M."/>
            <person name="Li H."/>
            <person name="Zhang Y."/>
            <person name="Li Z."/>
            <person name="Wang Q."/>
            <person name="Van de Peer Y."/>
            <person name="Marchal K."/>
            <person name="Chen J."/>
        </authorList>
    </citation>
    <scope>NUCLEOTIDE SEQUENCE [LARGE SCALE GENOMIC DNA]</scope>
    <source>
        <tissue evidence="1">Leaf</tissue>
    </source>
</reference>
<dbReference type="EMBL" id="DUZY01000002">
    <property type="protein sequence ID" value="DAD29524.1"/>
    <property type="molecule type" value="Genomic_DNA"/>
</dbReference>
<proteinExistence type="predicted"/>
<keyword evidence="2" id="KW-1185">Reference proteome</keyword>